<evidence type="ECO:0000313" key="8">
    <source>
        <dbReference type="EMBL" id="KAJ8438273.1"/>
    </source>
</evidence>
<feature type="domain" description="NET" evidence="7">
    <location>
        <begin position="590"/>
        <end position="671"/>
    </location>
</feature>
<proteinExistence type="predicted"/>
<evidence type="ECO:0000256" key="3">
    <source>
        <dbReference type="ARBA" id="ARBA00023163"/>
    </source>
</evidence>
<feature type="compositionally biased region" description="Low complexity" evidence="5">
    <location>
        <begin position="36"/>
        <end position="111"/>
    </location>
</feature>
<evidence type="ECO:0000256" key="2">
    <source>
        <dbReference type="ARBA" id="ARBA00023117"/>
    </source>
</evidence>
<keyword evidence="1" id="KW-0805">Transcription regulation</keyword>
<feature type="compositionally biased region" description="Polar residues" evidence="5">
    <location>
        <begin position="180"/>
        <end position="202"/>
    </location>
</feature>
<dbReference type="AlphaFoldDB" id="A0A9Q1K8F5"/>
<feature type="compositionally biased region" description="Low complexity" evidence="5">
    <location>
        <begin position="121"/>
        <end position="131"/>
    </location>
</feature>
<dbReference type="SMART" id="SM00297">
    <property type="entry name" value="BROMO"/>
    <property type="match status" value="1"/>
</dbReference>
<sequence>MAPGTSAAEEEPIERERHRWSENRKVYTRKIHKLKNSSSNNNNTTNTTNTTTTNKETPSKSSNNNNNENPGKSGNNDNNNDTPTKSSNNNNNNNHPNLSTAAPSVSATATADNQTNENINSKDNSSSSNNDNKNRDHIANGSTAKENEKEVSQKKSSSSPAAVPVEEVHSSPAAVPVEEANSSQPQLLSTHVESASEDSSILNRIEPPVPNGHDANLVNGSVKPVVTLVDDRVNISVSAASSKEAVRELKRKLVDELSQVRKMAKRLEDKEIQISGFSSSRIDVGVGRVDSGIIAPALTSLQFPVNGAVEKGSGGSGRINTDVCSNGSRFRQLSVSVMEINHGVSEVMEKEKRTPKANQYYRNSEFLLGKERLPPAETNKKSKSSSKKHRSREIDYGFGIDKQLYKKCSSLLQKLMRHKLGWVFNQPVDVKKLGLHDYFDIIKHPMDLGTVKMRLTKNWYKTPREFAEDVRLTFHNAMTYNPEGQDVHFMAKELLGIFEERWPAIETEYDRKLRYEVIHDLGVPTPTSRKTSASAHAYAPLPLSPPPILHHPPPFQEIRHLGRSQSMPVAPEPRSMPAYLAGRTPAPKKPKAKDPHKRDMTFEEKQRLSTNLQSLPAEKLDAVVQIIKKRNTALSQHDDEIEVDIDSVDNETLWELDRFVTNYKKNLSKHKRKAERALQARAQAMQTAHESIPAPVNVEAAKETREGEVNVATSPHVRQERHSENAGGSSSSSSSSSDSGSSSSDSDSSSSSSSGSDGGQ</sequence>
<dbReference type="PRINTS" id="PR00503">
    <property type="entry name" value="BROMODOMAIN"/>
</dbReference>
<keyword evidence="9" id="KW-1185">Reference proteome</keyword>
<feature type="compositionally biased region" description="Basic and acidic residues" evidence="5">
    <location>
        <begin position="14"/>
        <end position="25"/>
    </location>
</feature>
<name>A0A9Q1K8F5_9CARY</name>
<feature type="domain" description="Bromo" evidence="6">
    <location>
        <begin position="416"/>
        <end position="488"/>
    </location>
</feature>
<keyword evidence="2 4" id="KW-0103">Bromodomain</keyword>
<evidence type="ECO:0008006" key="10">
    <source>
        <dbReference type="Google" id="ProtNLM"/>
    </source>
</evidence>
<organism evidence="8 9">
    <name type="scientific">Carnegiea gigantea</name>
    <dbReference type="NCBI Taxonomy" id="171969"/>
    <lineage>
        <taxon>Eukaryota</taxon>
        <taxon>Viridiplantae</taxon>
        <taxon>Streptophyta</taxon>
        <taxon>Embryophyta</taxon>
        <taxon>Tracheophyta</taxon>
        <taxon>Spermatophyta</taxon>
        <taxon>Magnoliopsida</taxon>
        <taxon>eudicotyledons</taxon>
        <taxon>Gunneridae</taxon>
        <taxon>Pentapetalae</taxon>
        <taxon>Caryophyllales</taxon>
        <taxon>Cactineae</taxon>
        <taxon>Cactaceae</taxon>
        <taxon>Cactoideae</taxon>
        <taxon>Echinocereeae</taxon>
        <taxon>Carnegiea</taxon>
    </lineage>
</organism>
<dbReference type="SUPFAM" id="SSF47370">
    <property type="entry name" value="Bromodomain"/>
    <property type="match status" value="1"/>
</dbReference>
<dbReference type="CDD" id="cd05506">
    <property type="entry name" value="Bromo_plant1"/>
    <property type="match status" value="1"/>
</dbReference>
<evidence type="ECO:0000259" key="6">
    <source>
        <dbReference type="PROSITE" id="PS50014"/>
    </source>
</evidence>
<dbReference type="InterPro" id="IPR027353">
    <property type="entry name" value="NET_dom"/>
</dbReference>
<dbReference type="Pfam" id="PF00439">
    <property type="entry name" value="Bromodomain"/>
    <property type="match status" value="1"/>
</dbReference>
<evidence type="ECO:0000256" key="4">
    <source>
        <dbReference type="PROSITE-ProRule" id="PRU00035"/>
    </source>
</evidence>
<dbReference type="Gene3D" id="1.20.920.10">
    <property type="entry name" value="Bromodomain-like"/>
    <property type="match status" value="1"/>
</dbReference>
<dbReference type="PROSITE" id="PS50014">
    <property type="entry name" value="BROMODOMAIN_2"/>
    <property type="match status" value="1"/>
</dbReference>
<dbReference type="EMBL" id="JAKOGI010000262">
    <property type="protein sequence ID" value="KAJ8438273.1"/>
    <property type="molecule type" value="Genomic_DNA"/>
</dbReference>
<dbReference type="InterPro" id="IPR037377">
    <property type="entry name" value="GTE_bromo"/>
</dbReference>
<dbReference type="InterPro" id="IPR036427">
    <property type="entry name" value="Bromodomain-like_sf"/>
</dbReference>
<dbReference type="InterPro" id="IPR038336">
    <property type="entry name" value="NET_sf"/>
</dbReference>
<dbReference type="PANTHER" id="PTHR45926">
    <property type="entry name" value="OSJNBA0053K19.4 PROTEIN"/>
    <property type="match status" value="1"/>
</dbReference>
<feature type="region of interest" description="Disordered" evidence="5">
    <location>
        <begin position="576"/>
        <end position="598"/>
    </location>
</feature>
<comment type="caution">
    <text evidence="8">The sequence shown here is derived from an EMBL/GenBank/DDBJ whole genome shotgun (WGS) entry which is preliminary data.</text>
</comment>
<protein>
    <recommendedName>
        <fullName evidence="10">Transcription factor GTE4</fullName>
    </recommendedName>
</protein>
<dbReference type="Pfam" id="PF17035">
    <property type="entry name" value="BET"/>
    <property type="match status" value="1"/>
</dbReference>
<dbReference type="PROSITE" id="PS51525">
    <property type="entry name" value="NET"/>
    <property type="match status" value="1"/>
</dbReference>
<feature type="region of interest" description="Disordered" evidence="5">
    <location>
        <begin position="1"/>
        <end position="215"/>
    </location>
</feature>
<feature type="region of interest" description="Disordered" evidence="5">
    <location>
        <begin position="684"/>
        <end position="760"/>
    </location>
</feature>
<feature type="compositionally biased region" description="Basic residues" evidence="5">
    <location>
        <begin position="26"/>
        <end position="35"/>
    </location>
</feature>
<accession>A0A9Q1K8F5</accession>
<keyword evidence="3" id="KW-0804">Transcription</keyword>
<evidence type="ECO:0000259" key="7">
    <source>
        <dbReference type="PROSITE" id="PS51525"/>
    </source>
</evidence>
<gene>
    <name evidence="8" type="ORF">Cgig2_030638</name>
</gene>
<evidence type="ECO:0000256" key="1">
    <source>
        <dbReference type="ARBA" id="ARBA00023015"/>
    </source>
</evidence>
<dbReference type="OrthoDB" id="21449at2759"/>
<dbReference type="Gene3D" id="1.20.1270.220">
    <property type="match status" value="1"/>
</dbReference>
<evidence type="ECO:0000313" key="9">
    <source>
        <dbReference type="Proteomes" id="UP001153076"/>
    </source>
</evidence>
<feature type="compositionally biased region" description="Low complexity" evidence="5">
    <location>
        <begin position="727"/>
        <end position="760"/>
    </location>
</feature>
<dbReference type="Proteomes" id="UP001153076">
    <property type="component" value="Unassembled WGS sequence"/>
</dbReference>
<reference evidence="8" key="1">
    <citation type="submission" date="2022-04" db="EMBL/GenBank/DDBJ databases">
        <title>Carnegiea gigantea Genome sequencing and assembly v2.</title>
        <authorList>
            <person name="Copetti D."/>
            <person name="Sanderson M.J."/>
            <person name="Burquez A."/>
            <person name="Wojciechowski M.F."/>
        </authorList>
    </citation>
    <scope>NUCLEOTIDE SEQUENCE</scope>
    <source>
        <strain evidence="8">SGP5-SGP5p</strain>
        <tissue evidence="8">Aerial part</tissue>
    </source>
</reference>
<dbReference type="InterPro" id="IPR001487">
    <property type="entry name" value="Bromodomain"/>
</dbReference>
<feature type="compositionally biased region" description="Low complexity" evidence="5">
    <location>
        <begin position="154"/>
        <end position="165"/>
    </location>
</feature>
<evidence type="ECO:0000256" key="5">
    <source>
        <dbReference type="SAM" id="MobiDB-lite"/>
    </source>
</evidence>